<keyword evidence="3" id="KW-1185">Reference proteome</keyword>
<comment type="caution">
    <text evidence="2">The sequence shown here is derived from an EMBL/GenBank/DDBJ whole genome shotgun (WGS) entry which is preliminary data.</text>
</comment>
<gene>
    <name evidence="2" type="ORF">KLDO_g3015</name>
</gene>
<dbReference type="OrthoDB" id="4065276at2759"/>
<evidence type="ECO:0000313" key="2">
    <source>
        <dbReference type="EMBL" id="CDO94759.1"/>
    </source>
</evidence>
<dbReference type="AlphaFoldDB" id="A0A0A8L7D4"/>
<evidence type="ECO:0000256" key="1">
    <source>
        <dbReference type="SAM" id="MobiDB-lite"/>
    </source>
</evidence>
<sequence>MYLDDVDINESQTDIWESDDSPLEEETFDADAFFMEARHSLSLTSSENTSGAESLKSPRRSSLFSTEVGSDGLTEQEELNCGGDSKAARKQNKRTVPFQEFAVRYVNKYLVTDLLSKKNIVTWEQSCHANEMRALPNEVRTLLKVKNLKLGPLLRLMVIRSIHQIIERHRDKLPIDMKSSQKDEILASLMAKDFEDDKVWSNTLRCILEAGFVANTEISPFNPNRMSFDEKLSLLKDERLLYEVENLEKTFFCPKLVFNVSNLRQHNGYYRASNTRRHMFDELLIFDPMVKQKMNAKLRSYNDRKDGKVPKFTKLEFDQNINLNHPLIPHLRGLRNPRSKNHIAGEHNSCLLFNIDQHQTLEQEWVDTQNMPFTKIARERPSFAYSHAPEAHLRFRKHSSITGTYYLGYDQKLFCHDSYRQWAFKNIHFKRISAYMYVQELANSEATKLKENWPCMIYDLKILNLPFKAAGRDFIQTWLLAPQDESDEGFVNLPGLKEQYQAMVVEKMSQDEYIGSQFLKKDLEKPVDDSPYKIVLDFNF</sequence>
<feature type="region of interest" description="Disordered" evidence="1">
    <location>
        <begin position="1"/>
        <end position="22"/>
    </location>
</feature>
<proteinExistence type="predicted"/>
<dbReference type="Proteomes" id="UP000031516">
    <property type="component" value="Unassembled WGS sequence"/>
</dbReference>
<reference evidence="2 3" key="1">
    <citation type="submission" date="2014-03" db="EMBL/GenBank/DDBJ databases">
        <title>The genome of Kluyveromyces dobzhanskii.</title>
        <authorList>
            <person name="Nystedt B."/>
            <person name="Astrom S."/>
        </authorList>
    </citation>
    <scope>NUCLEOTIDE SEQUENCE [LARGE SCALE GENOMIC DNA]</scope>
    <source>
        <strain evidence="2 3">CBS 2104</strain>
    </source>
</reference>
<evidence type="ECO:0000313" key="3">
    <source>
        <dbReference type="Proteomes" id="UP000031516"/>
    </source>
</evidence>
<name>A0A0A8L7D4_9SACH</name>
<feature type="region of interest" description="Disordered" evidence="1">
    <location>
        <begin position="43"/>
        <end position="89"/>
    </location>
</feature>
<accession>A0A0A8L7D4</accession>
<feature type="compositionally biased region" description="Polar residues" evidence="1">
    <location>
        <begin position="43"/>
        <end position="52"/>
    </location>
</feature>
<protein>
    <submittedName>
        <fullName evidence="2">WGS project CCBQ000000000 data, contig 00046</fullName>
    </submittedName>
</protein>
<organism evidence="2 3">
    <name type="scientific">Kluyveromyces dobzhanskii CBS 2104</name>
    <dbReference type="NCBI Taxonomy" id="1427455"/>
    <lineage>
        <taxon>Eukaryota</taxon>
        <taxon>Fungi</taxon>
        <taxon>Dikarya</taxon>
        <taxon>Ascomycota</taxon>
        <taxon>Saccharomycotina</taxon>
        <taxon>Saccharomycetes</taxon>
        <taxon>Saccharomycetales</taxon>
        <taxon>Saccharomycetaceae</taxon>
        <taxon>Kluyveromyces</taxon>
    </lineage>
</organism>
<dbReference type="EMBL" id="CCBQ010000040">
    <property type="protein sequence ID" value="CDO94759.1"/>
    <property type="molecule type" value="Genomic_DNA"/>
</dbReference>